<reference evidence="1" key="1">
    <citation type="submission" date="2021-06" db="EMBL/GenBank/DDBJ databases">
        <authorList>
            <person name="Kallberg Y."/>
            <person name="Tangrot J."/>
            <person name="Rosling A."/>
        </authorList>
    </citation>
    <scope>NUCLEOTIDE SEQUENCE</scope>
    <source>
        <strain evidence="1">CL356</strain>
    </source>
</reference>
<dbReference type="Proteomes" id="UP000789525">
    <property type="component" value="Unassembled WGS sequence"/>
</dbReference>
<comment type="caution">
    <text evidence="1">The sequence shown here is derived from an EMBL/GenBank/DDBJ whole genome shotgun (WGS) entry which is preliminary data.</text>
</comment>
<keyword evidence="2" id="KW-1185">Reference proteome</keyword>
<accession>A0ACA9JVE9</accession>
<organism evidence="1 2">
    <name type="scientific">Acaulospora colombiana</name>
    <dbReference type="NCBI Taxonomy" id="27376"/>
    <lineage>
        <taxon>Eukaryota</taxon>
        <taxon>Fungi</taxon>
        <taxon>Fungi incertae sedis</taxon>
        <taxon>Mucoromycota</taxon>
        <taxon>Glomeromycotina</taxon>
        <taxon>Glomeromycetes</taxon>
        <taxon>Diversisporales</taxon>
        <taxon>Acaulosporaceae</taxon>
        <taxon>Acaulospora</taxon>
    </lineage>
</organism>
<evidence type="ECO:0000313" key="1">
    <source>
        <dbReference type="EMBL" id="CAG8438528.1"/>
    </source>
</evidence>
<proteinExistence type="predicted"/>
<gene>
    <name evidence="1" type="ORF">ACOLOM_LOCUS82</name>
</gene>
<name>A0ACA9JVE9_9GLOM</name>
<protein>
    <submittedName>
        <fullName evidence="1">14343_t:CDS:1</fullName>
    </submittedName>
</protein>
<dbReference type="EMBL" id="CAJVPT010000073">
    <property type="protein sequence ID" value="CAG8438528.1"/>
    <property type="molecule type" value="Genomic_DNA"/>
</dbReference>
<evidence type="ECO:0000313" key="2">
    <source>
        <dbReference type="Proteomes" id="UP000789525"/>
    </source>
</evidence>
<sequence length="70" mass="7669">MCPQSCVRDYCEVIQESSALQNRQITIALQNSGEYENSGTIGVAGFQILAFWAKGSILKHRAQIGNASQH</sequence>